<name>A0A8B9P4B4_APTOW</name>
<dbReference type="InterPro" id="IPR011322">
    <property type="entry name" value="N-reg_PII-like_a/b"/>
</dbReference>
<keyword evidence="5" id="KW-1185">Reference proteome</keyword>
<dbReference type="GO" id="GO:0010038">
    <property type="term" value="P:response to metal ion"/>
    <property type="evidence" value="ECO:0007669"/>
    <property type="project" value="InterPro"/>
</dbReference>
<dbReference type="Pfam" id="PF03091">
    <property type="entry name" value="CutA1"/>
    <property type="match status" value="1"/>
</dbReference>
<accession>A0A8B9P4B4</accession>
<evidence type="ECO:0008006" key="6">
    <source>
        <dbReference type="Google" id="ProtNLM"/>
    </source>
</evidence>
<evidence type="ECO:0000256" key="3">
    <source>
        <dbReference type="SAM" id="MobiDB-lite"/>
    </source>
</evidence>
<evidence type="ECO:0000313" key="5">
    <source>
        <dbReference type="Proteomes" id="UP000694424"/>
    </source>
</evidence>
<evidence type="ECO:0000313" key="4">
    <source>
        <dbReference type="Ensembl" id="ENSAOWP00000005915.1"/>
    </source>
</evidence>
<evidence type="ECO:0000256" key="1">
    <source>
        <dbReference type="ARBA" id="ARBA00010169"/>
    </source>
</evidence>
<feature type="compositionally biased region" description="Low complexity" evidence="3">
    <location>
        <begin position="48"/>
        <end position="58"/>
    </location>
</feature>
<dbReference type="InterPro" id="IPR015867">
    <property type="entry name" value="N-reg_PII/ATP_PRibTrfase_C"/>
</dbReference>
<dbReference type="Proteomes" id="UP000694424">
    <property type="component" value="Unplaced"/>
</dbReference>
<dbReference type="GO" id="GO:0005507">
    <property type="term" value="F:copper ion binding"/>
    <property type="evidence" value="ECO:0007669"/>
    <property type="project" value="TreeGrafter"/>
</dbReference>
<feature type="region of interest" description="Disordered" evidence="3">
    <location>
        <begin position="1"/>
        <end position="68"/>
    </location>
</feature>
<comment type="subunit">
    <text evidence="2">Homotrimer.</text>
</comment>
<sequence length="235" mass="25613">MGQTPAPASPSSAGRGRGRVVTEAAVMPGDTRGPSWGGRGGGVCAHCSQPSRPRSQQSRWRDGAGRQLSPGTMRMEWLSQRCQLPSTPSCSRPGRLALLLAMALSLLMYPVLKSLALQLHSAVTGSYIPGTHSIAFINCLNEQIAKDIARAIMDKKLAACVNILPKSSALYFWKGEIEESTEILLLVKTRTSKIGELSSYVRSIHPFEIPEIISLPIDQGNPLYFKWLEESIPRD</sequence>
<dbReference type="AlphaFoldDB" id="A0A8B9P4B4"/>
<dbReference type="Gene3D" id="3.30.70.120">
    <property type="match status" value="1"/>
</dbReference>
<dbReference type="PANTHER" id="PTHR23419:SF2">
    <property type="entry name" value="CUTA DIVALENT CATION TOLERANCE HOMOLOG-LIKE"/>
    <property type="match status" value="1"/>
</dbReference>
<reference evidence="4" key="1">
    <citation type="submission" date="2025-08" db="UniProtKB">
        <authorList>
            <consortium name="Ensembl"/>
        </authorList>
    </citation>
    <scope>IDENTIFICATION</scope>
</reference>
<evidence type="ECO:0000256" key="2">
    <source>
        <dbReference type="ARBA" id="ARBA00011233"/>
    </source>
</evidence>
<dbReference type="Ensembl" id="ENSAOWT00000006700.1">
    <property type="protein sequence ID" value="ENSAOWP00000005915.1"/>
    <property type="gene ID" value="ENSAOWG00000004053.1"/>
</dbReference>
<dbReference type="FunFam" id="3.30.70.120:FF:000011">
    <property type="entry name" value="CutA divalent cation tolerance homolog-like"/>
    <property type="match status" value="1"/>
</dbReference>
<proteinExistence type="inferred from homology"/>
<organism evidence="4 5">
    <name type="scientific">Apteryx owenii</name>
    <name type="common">Little spotted kiwi</name>
    <dbReference type="NCBI Taxonomy" id="8824"/>
    <lineage>
        <taxon>Eukaryota</taxon>
        <taxon>Metazoa</taxon>
        <taxon>Chordata</taxon>
        <taxon>Craniata</taxon>
        <taxon>Vertebrata</taxon>
        <taxon>Euteleostomi</taxon>
        <taxon>Archelosauria</taxon>
        <taxon>Archosauria</taxon>
        <taxon>Dinosauria</taxon>
        <taxon>Saurischia</taxon>
        <taxon>Theropoda</taxon>
        <taxon>Coelurosauria</taxon>
        <taxon>Aves</taxon>
        <taxon>Palaeognathae</taxon>
        <taxon>Apterygiformes</taxon>
        <taxon>Apterygidae</taxon>
        <taxon>Apteryx</taxon>
    </lineage>
</organism>
<dbReference type="PANTHER" id="PTHR23419">
    <property type="entry name" value="DIVALENT CATION TOLERANCE CUTA-RELATED"/>
    <property type="match status" value="1"/>
</dbReference>
<comment type="similarity">
    <text evidence="1">Belongs to the CutA family.</text>
</comment>
<protein>
    <recommendedName>
        <fullName evidence="6">Protein CutA</fullName>
    </recommendedName>
</protein>
<dbReference type="SUPFAM" id="SSF54913">
    <property type="entry name" value="GlnB-like"/>
    <property type="match status" value="1"/>
</dbReference>
<dbReference type="InterPro" id="IPR004323">
    <property type="entry name" value="Ion_tolerance_CutA"/>
</dbReference>
<reference evidence="4" key="2">
    <citation type="submission" date="2025-09" db="UniProtKB">
        <authorList>
            <consortium name="Ensembl"/>
        </authorList>
    </citation>
    <scope>IDENTIFICATION</scope>
</reference>